<comment type="caution">
    <text evidence="1">The sequence shown here is derived from an EMBL/GenBank/DDBJ whole genome shotgun (WGS) entry which is preliminary data.</text>
</comment>
<reference evidence="1 2" key="1">
    <citation type="journal article" date="2018" name="Nat. Ecol. Evol.">
        <title>Shark genomes provide insights into elasmobranch evolution and the origin of vertebrates.</title>
        <authorList>
            <person name="Hara Y"/>
            <person name="Yamaguchi K"/>
            <person name="Onimaru K"/>
            <person name="Kadota M"/>
            <person name="Koyanagi M"/>
            <person name="Keeley SD"/>
            <person name="Tatsumi K"/>
            <person name="Tanaka K"/>
            <person name="Motone F"/>
            <person name="Kageyama Y"/>
            <person name="Nozu R"/>
            <person name="Adachi N"/>
            <person name="Nishimura O"/>
            <person name="Nakagawa R"/>
            <person name="Tanegashima C"/>
            <person name="Kiyatake I"/>
            <person name="Matsumoto R"/>
            <person name="Murakumo K"/>
            <person name="Nishida K"/>
            <person name="Terakita A"/>
            <person name="Kuratani S"/>
            <person name="Sato K"/>
            <person name="Hyodo S Kuraku.S."/>
        </authorList>
    </citation>
    <scope>NUCLEOTIDE SEQUENCE [LARGE SCALE GENOMIC DNA]</scope>
</reference>
<protein>
    <submittedName>
        <fullName evidence="1">Uncharacterized protein</fullName>
    </submittedName>
</protein>
<dbReference type="EMBL" id="BEZZ01236901">
    <property type="protein sequence ID" value="GCC48165.1"/>
    <property type="molecule type" value="Genomic_DNA"/>
</dbReference>
<name>A0A401TZV2_CHIPU</name>
<feature type="non-terminal residue" evidence="1">
    <location>
        <position position="1"/>
    </location>
</feature>
<evidence type="ECO:0000313" key="2">
    <source>
        <dbReference type="Proteomes" id="UP000287033"/>
    </source>
</evidence>
<gene>
    <name evidence="1" type="ORF">chiPu_0032443</name>
</gene>
<evidence type="ECO:0000313" key="1">
    <source>
        <dbReference type="EMBL" id="GCC48165.1"/>
    </source>
</evidence>
<organism evidence="1 2">
    <name type="scientific">Chiloscyllium punctatum</name>
    <name type="common">Brownbanded bambooshark</name>
    <name type="synonym">Hemiscyllium punctatum</name>
    <dbReference type="NCBI Taxonomy" id="137246"/>
    <lineage>
        <taxon>Eukaryota</taxon>
        <taxon>Metazoa</taxon>
        <taxon>Chordata</taxon>
        <taxon>Craniata</taxon>
        <taxon>Vertebrata</taxon>
        <taxon>Chondrichthyes</taxon>
        <taxon>Elasmobranchii</taxon>
        <taxon>Galeomorphii</taxon>
        <taxon>Galeoidea</taxon>
        <taxon>Orectolobiformes</taxon>
        <taxon>Hemiscylliidae</taxon>
        <taxon>Chiloscyllium</taxon>
    </lineage>
</organism>
<proteinExistence type="predicted"/>
<sequence length="65" mass="7020">TQGTLQSSIDLQAMFQNVLREKKTTLKTPTAKPIPPPSKRVDKQTESQLIAAIALATILTVLSGM</sequence>
<accession>A0A401TZV2</accession>
<dbReference type="AlphaFoldDB" id="A0A401TZV2"/>
<keyword evidence="2" id="KW-1185">Reference proteome</keyword>
<dbReference type="Proteomes" id="UP000287033">
    <property type="component" value="Unassembled WGS sequence"/>
</dbReference>